<feature type="transmembrane region" description="Helical" evidence="1">
    <location>
        <begin position="37"/>
        <end position="56"/>
    </location>
</feature>
<keyword evidence="1" id="KW-1133">Transmembrane helix</keyword>
<keyword evidence="3" id="KW-1185">Reference proteome</keyword>
<dbReference type="EMBL" id="JAIRAU010000056">
    <property type="protein sequence ID" value="MBZ5715271.1"/>
    <property type="molecule type" value="Genomic_DNA"/>
</dbReference>
<evidence type="ECO:0000313" key="2">
    <source>
        <dbReference type="EMBL" id="MBZ5715271.1"/>
    </source>
</evidence>
<protein>
    <submittedName>
        <fullName evidence="2">Uncharacterized protein</fullName>
    </submittedName>
</protein>
<proteinExistence type="predicted"/>
<reference evidence="2" key="1">
    <citation type="submission" date="2021-08" db="EMBL/GenBank/DDBJ databases">
        <authorList>
            <person name="Stevens D.C."/>
        </authorList>
    </citation>
    <scope>NUCLEOTIDE SEQUENCE</scope>
    <source>
        <strain evidence="2">DSM 53165</strain>
    </source>
</reference>
<feature type="transmembrane region" description="Helical" evidence="1">
    <location>
        <begin position="105"/>
        <end position="126"/>
    </location>
</feature>
<keyword evidence="1" id="KW-0472">Membrane</keyword>
<feature type="transmembrane region" description="Helical" evidence="1">
    <location>
        <begin position="76"/>
        <end position="98"/>
    </location>
</feature>
<dbReference type="Proteomes" id="UP001139031">
    <property type="component" value="Unassembled WGS sequence"/>
</dbReference>
<keyword evidence="1" id="KW-0812">Transmembrane</keyword>
<name>A0ABS7U4E9_9BACT</name>
<gene>
    <name evidence="2" type="ORF">K7C98_39060</name>
</gene>
<sequence>MASKTSKALAAAGARAKRYANELEIVKKARSMDKRELKKAGLIGAVAAGGGAYGGYKLEEYIQTADSEKISDDSFLKKGVGGLPVTTLGGAVGAFFAYRRLKGQAALAVTSALGGLAAGGMIYKAANEE</sequence>
<accession>A0ABS7U4E9</accession>
<organism evidence="2 3">
    <name type="scientific">Nannocystis pusilla</name>
    <dbReference type="NCBI Taxonomy" id="889268"/>
    <lineage>
        <taxon>Bacteria</taxon>
        <taxon>Pseudomonadati</taxon>
        <taxon>Myxococcota</taxon>
        <taxon>Polyangia</taxon>
        <taxon>Nannocystales</taxon>
        <taxon>Nannocystaceae</taxon>
        <taxon>Nannocystis</taxon>
    </lineage>
</organism>
<evidence type="ECO:0000256" key="1">
    <source>
        <dbReference type="SAM" id="Phobius"/>
    </source>
</evidence>
<evidence type="ECO:0000313" key="3">
    <source>
        <dbReference type="Proteomes" id="UP001139031"/>
    </source>
</evidence>
<comment type="caution">
    <text evidence="2">The sequence shown here is derived from an EMBL/GenBank/DDBJ whole genome shotgun (WGS) entry which is preliminary data.</text>
</comment>
<dbReference type="RefSeq" id="WP_224197012.1">
    <property type="nucleotide sequence ID" value="NZ_JAIRAU010000056.1"/>
</dbReference>